<sequence>MMRIIPLLGLVEVTLFGADSKLGTPILRLENSSNSSNTQCMVSSGAKNMSLKVTGDVTDHSIEPEMKAFSRSPASLSQFGVSCLLGFSFG</sequence>
<gene>
    <name evidence="1" type="ORF">SADUNF_Sadunf05G0029300</name>
</gene>
<organism evidence="1 2">
    <name type="scientific">Salix dunnii</name>
    <dbReference type="NCBI Taxonomy" id="1413687"/>
    <lineage>
        <taxon>Eukaryota</taxon>
        <taxon>Viridiplantae</taxon>
        <taxon>Streptophyta</taxon>
        <taxon>Embryophyta</taxon>
        <taxon>Tracheophyta</taxon>
        <taxon>Spermatophyta</taxon>
        <taxon>Magnoliopsida</taxon>
        <taxon>eudicotyledons</taxon>
        <taxon>Gunneridae</taxon>
        <taxon>Pentapetalae</taxon>
        <taxon>rosids</taxon>
        <taxon>fabids</taxon>
        <taxon>Malpighiales</taxon>
        <taxon>Salicaceae</taxon>
        <taxon>Saliceae</taxon>
        <taxon>Salix</taxon>
    </lineage>
</organism>
<comment type="caution">
    <text evidence="1">The sequence shown here is derived from an EMBL/GenBank/DDBJ whole genome shotgun (WGS) entry which is preliminary data.</text>
</comment>
<proteinExistence type="predicted"/>
<name>A0A835MYH9_9ROSI</name>
<dbReference type="Proteomes" id="UP000657918">
    <property type="component" value="Unassembled WGS sequence"/>
</dbReference>
<protein>
    <submittedName>
        <fullName evidence="1">Uncharacterized protein</fullName>
    </submittedName>
</protein>
<reference evidence="1 2" key="1">
    <citation type="submission" date="2020-10" db="EMBL/GenBank/DDBJ databases">
        <title>Plant Genome Project.</title>
        <authorList>
            <person name="Zhang R.-G."/>
        </authorList>
    </citation>
    <scope>NUCLEOTIDE SEQUENCE [LARGE SCALE GENOMIC DNA]</scope>
    <source>
        <strain evidence="1">FAFU-HL-1</strain>
        <tissue evidence="1">Leaf</tissue>
    </source>
</reference>
<keyword evidence="2" id="KW-1185">Reference proteome</keyword>
<dbReference type="EMBL" id="JADGMS010000005">
    <property type="protein sequence ID" value="KAF9681694.1"/>
    <property type="molecule type" value="Genomic_DNA"/>
</dbReference>
<evidence type="ECO:0000313" key="2">
    <source>
        <dbReference type="Proteomes" id="UP000657918"/>
    </source>
</evidence>
<evidence type="ECO:0000313" key="1">
    <source>
        <dbReference type="EMBL" id="KAF9681694.1"/>
    </source>
</evidence>
<accession>A0A835MYH9</accession>
<dbReference type="AlphaFoldDB" id="A0A835MYH9"/>